<feature type="domain" description="FAD-binding FR-type" evidence="5">
    <location>
        <begin position="102"/>
        <end position="202"/>
    </location>
</feature>
<dbReference type="PROSITE" id="PS51085">
    <property type="entry name" value="2FE2S_FER_2"/>
    <property type="match status" value="1"/>
</dbReference>
<dbReference type="Pfam" id="PF00175">
    <property type="entry name" value="NAD_binding_1"/>
    <property type="match status" value="1"/>
</dbReference>
<dbReference type="Gene3D" id="3.10.20.30">
    <property type="match status" value="1"/>
</dbReference>
<evidence type="ECO:0000313" key="7">
    <source>
        <dbReference type="Proteomes" id="UP000032336"/>
    </source>
</evidence>
<dbReference type="GeneID" id="78372660"/>
<organism evidence="6 7">
    <name type="scientific">Ferrimicrobium acidiphilum DSM 19497</name>
    <dbReference type="NCBI Taxonomy" id="1121877"/>
    <lineage>
        <taxon>Bacteria</taxon>
        <taxon>Bacillati</taxon>
        <taxon>Actinomycetota</taxon>
        <taxon>Acidimicrobiia</taxon>
        <taxon>Acidimicrobiales</taxon>
        <taxon>Acidimicrobiaceae</taxon>
        <taxon>Ferrimicrobium</taxon>
    </lineage>
</organism>
<dbReference type="InterPro" id="IPR036010">
    <property type="entry name" value="2Fe-2S_ferredoxin-like_sf"/>
</dbReference>
<dbReference type="GO" id="GO:0051537">
    <property type="term" value="F:2 iron, 2 sulfur cluster binding"/>
    <property type="evidence" value="ECO:0007669"/>
    <property type="project" value="UniProtKB-KW"/>
</dbReference>
<sequence>MSVIRLYPSGNEVPCPDGMTVLAALEAEGWALPNNCRAGTCGECKVKVRSGSFDQGFVLDMALSKEDREQGYGAMCMAKPLSEYLEIEWGTEDAKPTLFPPREQIAYVVVERIERTPSIIELRLRPIGESLRFWPGQHMQLGAPPEHPLRNYSMANAPRPDGELTFYITREPFGQTSSWLTDSVAIGETLMVNGPYGSFIGDPAIATPVLLLAGGSGLAPIMSLTEAALRRGFAHPVTLVFSVRTPADVYPLGQLEYLKRRYPNFELQVSYTRHDHGKTCTAEPHHHGRIPEILETITPSLAGTAVFIAGSDHFVSDCARVVNSLGPGMVYTEPFTDQQGDFFSLSILG</sequence>
<dbReference type="Pfam" id="PF00970">
    <property type="entry name" value="FAD_binding_6"/>
    <property type="match status" value="1"/>
</dbReference>
<dbReference type="CDD" id="cd00207">
    <property type="entry name" value="fer2"/>
    <property type="match status" value="1"/>
</dbReference>
<dbReference type="InterPro" id="IPR017927">
    <property type="entry name" value="FAD-bd_FR_type"/>
</dbReference>
<dbReference type="RefSeq" id="WP_035391363.1">
    <property type="nucleotide sequence ID" value="NZ_JQKF01000044.1"/>
</dbReference>
<dbReference type="InterPro" id="IPR050415">
    <property type="entry name" value="MRET"/>
</dbReference>
<reference evidence="6 7" key="1">
    <citation type="submission" date="2015-01" db="EMBL/GenBank/DDBJ databases">
        <title>Draft genome of the acidophilic iron oxidizer Ferrimicrobium acidiphilum strain T23.</title>
        <authorList>
            <person name="Poehlein A."/>
            <person name="Eisen S."/>
            <person name="Schloemann M."/>
            <person name="Johnson B.D."/>
            <person name="Daniel R."/>
            <person name="Muehling M."/>
        </authorList>
    </citation>
    <scope>NUCLEOTIDE SEQUENCE [LARGE SCALE GENOMIC DNA]</scope>
    <source>
        <strain evidence="6 7">T23</strain>
    </source>
</reference>
<keyword evidence="3" id="KW-0411">Iron-sulfur</keyword>
<comment type="caution">
    <text evidence="6">The sequence shown here is derived from an EMBL/GenBank/DDBJ whole genome shotgun (WGS) entry which is preliminary data.</text>
</comment>
<dbReference type="OrthoDB" id="4307358at2"/>
<dbReference type="PANTHER" id="PTHR47354:SF5">
    <property type="entry name" value="PROTEIN RFBI"/>
    <property type="match status" value="1"/>
</dbReference>
<proteinExistence type="predicted"/>
<dbReference type="Proteomes" id="UP000032336">
    <property type="component" value="Unassembled WGS sequence"/>
</dbReference>
<evidence type="ECO:0000256" key="3">
    <source>
        <dbReference type="ARBA" id="ARBA00023014"/>
    </source>
</evidence>
<keyword evidence="2" id="KW-0001">2Fe-2S</keyword>
<dbReference type="EMBL" id="JXUW01000011">
    <property type="protein sequence ID" value="KJE76825.1"/>
    <property type="molecule type" value="Genomic_DNA"/>
</dbReference>
<comment type="cofactor">
    <cofactor evidence="1">
        <name>FAD</name>
        <dbReference type="ChEBI" id="CHEBI:57692"/>
    </cofactor>
</comment>
<dbReference type="eggNOG" id="COG1018">
    <property type="taxonomic scope" value="Bacteria"/>
</dbReference>
<dbReference type="SUPFAM" id="SSF54292">
    <property type="entry name" value="2Fe-2S ferredoxin-like"/>
    <property type="match status" value="1"/>
</dbReference>
<dbReference type="GO" id="GO:0051213">
    <property type="term" value="F:dioxygenase activity"/>
    <property type="evidence" value="ECO:0007669"/>
    <property type="project" value="UniProtKB-KW"/>
</dbReference>
<dbReference type="SUPFAM" id="SSF63380">
    <property type="entry name" value="Riboflavin synthase domain-like"/>
    <property type="match status" value="1"/>
</dbReference>
<dbReference type="PROSITE" id="PS51384">
    <property type="entry name" value="FAD_FR"/>
    <property type="match status" value="1"/>
</dbReference>
<accession>A0A0D8FU78</accession>
<evidence type="ECO:0000256" key="2">
    <source>
        <dbReference type="ARBA" id="ARBA00022714"/>
    </source>
</evidence>
<name>A0A0D8FU78_9ACTN</name>
<evidence type="ECO:0000259" key="4">
    <source>
        <dbReference type="PROSITE" id="PS51085"/>
    </source>
</evidence>
<dbReference type="InterPro" id="IPR012675">
    <property type="entry name" value="Beta-grasp_dom_sf"/>
</dbReference>
<dbReference type="PANTHER" id="PTHR47354">
    <property type="entry name" value="NADH OXIDOREDUCTASE HCR"/>
    <property type="match status" value="1"/>
</dbReference>
<keyword evidence="6" id="KW-0223">Dioxygenase</keyword>
<dbReference type="AlphaFoldDB" id="A0A0D8FU78"/>
<dbReference type="STRING" id="1121877.FEAC_14730"/>
<dbReference type="SUPFAM" id="SSF52343">
    <property type="entry name" value="Ferredoxin reductase-like, C-terminal NADP-linked domain"/>
    <property type="match status" value="1"/>
</dbReference>
<keyword evidence="2" id="KW-0408">Iron</keyword>
<dbReference type="InterPro" id="IPR008333">
    <property type="entry name" value="Cbr1-like_FAD-bd_dom"/>
</dbReference>
<dbReference type="InterPro" id="IPR001041">
    <property type="entry name" value="2Fe-2S_ferredoxin-type"/>
</dbReference>
<gene>
    <name evidence="6" type="primary">benC</name>
    <name evidence="6" type="ORF">FEAC_14730</name>
</gene>
<dbReference type="InterPro" id="IPR039261">
    <property type="entry name" value="FNR_nucleotide-bd"/>
</dbReference>
<evidence type="ECO:0000259" key="5">
    <source>
        <dbReference type="PROSITE" id="PS51384"/>
    </source>
</evidence>
<keyword evidence="2" id="KW-0479">Metal-binding</keyword>
<dbReference type="InterPro" id="IPR001433">
    <property type="entry name" value="OxRdtase_FAD/NAD-bd"/>
</dbReference>
<protein>
    <submittedName>
        <fullName evidence="6">Benzoate 1,2-dioxygenase electron transfer component</fullName>
    </submittedName>
</protein>
<keyword evidence="7" id="KW-1185">Reference proteome</keyword>
<dbReference type="Gene3D" id="3.40.50.80">
    <property type="entry name" value="Nucleotide-binding domain of ferredoxin-NADP reductase (FNR) module"/>
    <property type="match status" value="1"/>
</dbReference>
<evidence type="ECO:0000256" key="1">
    <source>
        <dbReference type="ARBA" id="ARBA00001974"/>
    </source>
</evidence>
<keyword evidence="6" id="KW-0560">Oxidoreductase</keyword>
<evidence type="ECO:0000313" key="6">
    <source>
        <dbReference type="EMBL" id="KJE76825.1"/>
    </source>
</evidence>
<dbReference type="InterPro" id="IPR017938">
    <property type="entry name" value="Riboflavin_synthase-like_b-brl"/>
</dbReference>
<dbReference type="Gene3D" id="2.40.30.10">
    <property type="entry name" value="Translation factors"/>
    <property type="match status" value="1"/>
</dbReference>
<dbReference type="PATRIC" id="fig|1121877.4.peg.1621"/>
<dbReference type="PRINTS" id="PR00410">
    <property type="entry name" value="PHEHYDRXLASE"/>
</dbReference>
<dbReference type="Pfam" id="PF00111">
    <property type="entry name" value="Fer2"/>
    <property type="match status" value="1"/>
</dbReference>
<feature type="domain" description="2Fe-2S ferredoxin-type" evidence="4">
    <location>
        <begin position="2"/>
        <end position="93"/>
    </location>
</feature>